<comment type="caution">
    <text evidence="1">The sequence shown here is derived from an EMBL/GenBank/DDBJ whole genome shotgun (WGS) entry which is preliminary data.</text>
</comment>
<evidence type="ECO:0000313" key="1">
    <source>
        <dbReference type="EMBL" id="GIY43801.1"/>
    </source>
</evidence>
<reference evidence="1 2" key="1">
    <citation type="submission" date="2021-06" db="EMBL/GenBank/DDBJ databases">
        <title>Caerostris darwini draft genome.</title>
        <authorList>
            <person name="Kono N."/>
            <person name="Arakawa K."/>
        </authorList>
    </citation>
    <scope>NUCLEOTIDE SEQUENCE [LARGE SCALE GENOMIC DNA]</scope>
</reference>
<evidence type="ECO:0000313" key="2">
    <source>
        <dbReference type="Proteomes" id="UP001054837"/>
    </source>
</evidence>
<name>A0AAV4TF14_9ARAC</name>
<organism evidence="1 2">
    <name type="scientific">Caerostris darwini</name>
    <dbReference type="NCBI Taxonomy" id="1538125"/>
    <lineage>
        <taxon>Eukaryota</taxon>
        <taxon>Metazoa</taxon>
        <taxon>Ecdysozoa</taxon>
        <taxon>Arthropoda</taxon>
        <taxon>Chelicerata</taxon>
        <taxon>Arachnida</taxon>
        <taxon>Araneae</taxon>
        <taxon>Araneomorphae</taxon>
        <taxon>Entelegynae</taxon>
        <taxon>Araneoidea</taxon>
        <taxon>Araneidae</taxon>
        <taxon>Caerostris</taxon>
    </lineage>
</organism>
<keyword evidence="2" id="KW-1185">Reference proteome</keyword>
<dbReference type="AlphaFoldDB" id="A0AAV4TF14"/>
<sequence length="203" mass="22646">MKEISPKKQKRLQAFLSRIEFYGFLIPAYHLFCVRVARALSGVLTSIKRNDGEEKRASTSLIQKREGLKSPKPTAGSIAVYEVARATEVVDNSDSLHGIPVACDEDILFLFRFPSPLCSAVSAPPRACVQQCHCDANGARGSIILDENVWRALIPDESVWGALILNENVWRALIPDESVWRALIPDESVWRALILDENVCEEL</sequence>
<proteinExistence type="predicted"/>
<accession>A0AAV4TF14</accession>
<protein>
    <submittedName>
        <fullName evidence="1">Uncharacterized protein</fullName>
    </submittedName>
</protein>
<gene>
    <name evidence="1" type="ORF">CDAR_561121</name>
</gene>
<dbReference type="Proteomes" id="UP001054837">
    <property type="component" value="Unassembled WGS sequence"/>
</dbReference>
<dbReference type="EMBL" id="BPLQ01009398">
    <property type="protein sequence ID" value="GIY43801.1"/>
    <property type="molecule type" value="Genomic_DNA"/>
</dbReference>